<gene>
    <name evidence="1" type="ORF">ACFSW6_05480</name>
</gene>
<sequence>MPHVVILYTGNLEAQTDMGALCRSIADTMLTIRTEDGSQVFPTGGTRVYAYPAPHYAVSDGGAAGRAAGGDGDYGFVYINLRMGAGRSPAVQKAAGDALLACARAHLAPLFDHPCRHLGLTVQVDEAPGQVYDAKHSTLHPLFARK</sequence>
<dbReference type="Proteomes" id="UP001597463">
    <property type="component" value="Unassembled WGS sequence"/>
</dbReference>
<protein>
    <submittedName>
        <fullName evidence="1">5-carboxymethyl-2-hydroxymuconate Delta-isomerase</fullName>
    </submittedName>
</protein>
<dbReference type="Pfam" id="PF02962">
    <property type="entry name" value="CHMI"/>
    <property type="match status" value="1"/>
</dbReference>
<dbReference type="EMBL" id="JBHUMV010000002">
    <property type="protein sequence ID" value="MFD2753527.1"/>
    <property type="molecule type" value="Genomic_DNA"/>
</dbReference>
<dbReference type="PANTHER" id="PTHR37950">
    <property type="entry name" value="4-HYDROXYPHENYLACETATE CATABOLISM PROTEIN"/>
    <property type="match status" value="1"/>
</dbReference>
<dbReference type="CDD" id="cd00580">
    <property type="entry name" value="CHMI"/>
    <property type="match status" value="1"/>
</dbReference>
<dbReference type="SUPFAM" id="SSF55331">
    <property type="entry name" value="Tautomerase/MIF"/>
    <property type="match status" value="1"/>
</dbReference>
<evidence type="ECO:0000313" key="1">
    <source>
        <dbReference type="EMBL" id="MFD2753527.1"/>
    </source>
</evidence>
<organism evidence="1 2">
    <name type="scientific">Comamonas terrae</name>
    <dbReference type="NCBI Taxonomy" id="673548"/>
    <lineage>
        <taxon>Bacteria</taxon>
        <taxon>Pseudomonadati</taxon>
        <taxon>Pseudomonadota</taxon>
        <taxon>Betaproteobacteria</taxon>
        <taxon>Burkholderiales</taxon>
        <taxon>Comamonadaceae</taxon>
        <taxon>Comamonas</taxon>
    </lineage>
</organism>
<keyword evidence="2" id="KW-1185">Reference proteome</keyword>
<proteinExistence type="predicted"/>
<comment type="caution">
    <text evidence="1">The sequence shown here is derived from an EMBL/GenBank/DDBJ whole genome shotgun (WGS) entry which is preliminary data.</text>
</comment>
<dbReference type="InterPro" id="IPR004220">
    <property type="entry name" value="5-COMe_2-OHmuconate_Isoase"/>
</dbReference>
<dbReference type="InterPro" id="IPR014347">
    <property type="entry name" value="Tautomerase/MIF_sf"/>
</dbReference>
<dbReference type="PANTHER" id="PTHR37950:SF1">
    <property type="entry name" value="4-HYDROXYPHENYLACETATE CATABOLISM PROTEIN"/>
    <property type="match status" value="1"/>
</dbReference>
<dbReference type="Gene3D" id="3.30.429.10">
    <property type="entry name" value="Macrophage Migration Inhibitory Factor"/>
    <property type="match status" value="1"/>
</dbReference>
<reference evidence="2" key="1">
    <citation type="journal article" date="2019" name="Int. J. Syst. Evol. Microbiol.">
        <title>The Global Catalogue of Microorganisms (GCM) 10K type strain sequencing project: providing services to taxonomists for standard genome sequencing and annotation.</title>
        <authorList>
            <consortium name="The Broad Institute Genomics Platform"/>
            <consortium name="The Broad Institute Genome Sequencing Center for Infectious Disease"/>
            <person name="Wu L."/>
            <person name="Ma J."/>
        </authorList>
    </citation>
    <scope>NUCLEOTIDE SEQUENCE [LARGE SCALE GENOMIC DNA]</scope>
    <source>
        <strain evidence="2">TISTR 1906</strain>
    </source>
</reference>
<dbReference type="RefSeq" id="WP_066475388.1">
    <property type="nucleotide sequence ID" value="NZ_BCNT01000004.1"/>
</dbReference>
<accession>A0ABW5UIZ3</accession>
<name>A0ABW5UIZ3_9BURK</name>
<evidence type="ECO:0000313" key="2">
    <source>
        <dbReference type="Proteomes" id="UP001597463"/>
    </source>
</evidence>